<dbReference type="InterPro" id="IPR017438">
    <property type="entry name" value="ATP-NAD_kinase_N"/>
</dbReference>
<dbReference type="AlphaFoldDB" id="A0A7V2SLA1"/>
<sequence length="277" mass="30718">MGSREEKQAEKGQGRRFFVYDDTDEALSRELLDSFTEFGWIPIDGGKFSSGDLEEGDRVVVYGSLSFIKKMFVRAERESFALGILPTPRQRRLQRLLGLPGDPAAAMELLAAAEPQPLDLLYAGENLVFYNALVGEAPPLAFHNAFMNEDLEQSKLELFFEAMARLRDLRKVRADVTTAKGQSFRTALTGVLVFNRESSTFASNLLQDSSYNDGQLRAILISPLSIVSYIHHLLVTIYARFRHQSLPDSVGLVKSQSLSIQCDPPLNVAVDGVDIGA</sequence>
<accession>A0A7V2SLA1</accession>
<proteinExistence type="predicted"/>
<dbReference type="InterPro" id="IPR016064">
    <property type="entry name" value="NAD/diacylglycerol_kinase_sf"/>
</dbReference>
<protein>
    <submittedName>
        <fullName evidence="1">Uncharacterized protein</fullName>
    </submittedName>
</protein>
<dbReference type="SUPFAM" id="SSF111331">
    <property type="entry name" value="NAD kinase/diacylglycerol kinase-like"/>
    <property type="match status" value="1"/>
</dbReference>
<reference evidence="1" key="1">
    <citation type="journal article" date="2020" name="mSystems">
        <title>Genome- and Community-Level Interaction Insights into Carbon Utilization and Element Cycling Functions of Hydrothermarchaeota in Hydrothermal Sediment.</title>
        <authorList>
            <person name="Zhou Z."/>
            <person name="Liu Y."/>
            <person name="Xu W."/>
            <person name="Pan J."/>
            <person name="Luo Z.H."/>
            <person name="Li M."/>
        </authorList>
    </citation>
    <scope>NUCLEOTIDE SEQUENCE [LARGE SCALE GENOMIC DNA]</scope>
    <source>
        <strain evidence="1">HyVt-513</strain>
    </source>
</reference>
<dbReference type="Proteomes" id="UP000885722">
    <property type="component" value="Unassembled WGS sequence"/>
</dbReference>
<organism evidence="1">
    <name type="scientific">Nitratifractor salsuginis</name>
    <dbReference type="NCBI Taxonomy" id="269261"/>
    <lineage>
        <taxon>Bacteria</taxon>
        <taxon>Pseudomonadati</taxon>
        <taxon>Campylobacterota</taxon>
        <taxon>Epsilonproteobacteria</taxon>
        <taxon>Campylobacterales</taxon>
        <taxon>Sulfurovaceae</taxon>
        <taxon>Nitratifractor</taxon>
    </lineage>
</organism>
<dbReference type="Gene3D" id="2.60.200.40">
    <property type="match status" value="1"/>
</dbReference>
<dbReference type="Gene3D" id="3.40.50.10330">
    <property type="entry name" value="Probable inorganic polyphosphate/atp-NAD kinase, domain 1"/>
    <property type="match status" value="1"/>
</dbReference>
<feature type="non-terminal residue" evidence="1">
    <location>
        <position position="277"/>
    </location>
</feature>
<dbReference type="EMBL" id="DRNO01000141">
    <property type="protein sequence ID" value="HFC03646.1"/>
    <property type="molecule type" value="Genomic_DNA"/>
</dbReference>
<comment type="caution">
    <text evidence="1">The sequence shown here is derived from an EMBL/GenBank/DDBJ whole genome shotgun (WGS) entry which is preliminary data.</text>
</comment>
<name>A0A7V2SLA1_9BACT</name>
<evidence type="ECO:0000313" key="1">
    <source>
        <dbReference type="EMBL" id="HFC03646.1"/>
    </source>
</evidence>
<gene>
    <name evidence="1" type="ORF">ENJ74_02120</name>
</gene>